<organism evidence="3">
    <name type="scientific">uncultured Solirubrobacteraceae bacterium</name>
    <dbReference type="NCBI Taxonomy" id="1162706"/>
    <lineage>
        <taxon>Bacteria</taxon>
        <taxon>Bacillati</taxon>
        <taxon>Actinomycetota</taxon>
        <taxon>Thermoleophilia</taxon>
        <taxon>Solirubrobacterales</taxon>
        <taxon>Solirubrobacteraceae</taxon>
        <taxon>environmental samples</taxon>
    </lineage>
</organism>
<feature type="region of interest" description="Disordered" evidence="1">
    <location>
        <begin position="134"/>
        <end position="157"/>
    </location>
</feature>
<accession>A0A6J4TZ49</accession>
<dbReference type="Pfam" id="PF03483">
    <property type="entry name" value="B3_4"/>
    <property type="match status" value="1"/>
</dbReference>
<protein>
    <recommendedName>
        <fullName evidence="2">B3/B4 tRNA-binding domain-containing protein</fullName>
    </recommendedName>
</protein>
<sequence>MRPAAVTDEVLARHPSYAAVVVLADGVRNGPSDAESEARLREAEASAAALGEPPAAHPHLAAWREAFAAHGIKAKRHPCSAEALVKRAREPGGLPRINRLVDLYNAISVLHVIPLGGEDRDVLRGANVLRLATGDEPSDVRGGSGEPEPAAPGEPVWADDAGITCRRWSWRQGERTRLTGATTRAQFLLEALDPLPAPALDAAADDLVATLEAWWPGARIERFRLP</sequence>
<name>A0A6J4TZ49_9ACTN</name>
<dbReference type="GO" id="GO:0004826">
    <property type="term" value="F:phenylalanine-tRNA ligase activity"/>
    <property type="evidence" value="ECO:0007669"/>
    <property type="project" value="InterPro"/>
</dbReference>
<evidence type="ECO:0000256" key="1">
    <source>
        <dbReference type="SAM" id="MobiDB-lite"/>
    </source>
</evidence>
<dbReference type="InterPro" id="IPR020825">
    <property type="entry name" value="Phe-tRNA_synthase-like_B3/B4"/>
</dbReference>
<dbReference type="InterPro" id="IPR005146">
    <property type="entry name" value="B3/B4_tRNA-bd"/>
</dbReference>
<dbReference type="SMART" id="SM00873">
    <property type="entry name" value="B3_4"/>
    <property type="match status" value="1"/>
</dbReference>
<feature type="compositionally biased region" description="Low complexity" evidence="1">
    <location>
        <begin position="146"/>
        <end position="155"/>
    </location>
</feature>
<evidence type="ECO:0000259" key="2">
    <source>
        <dbReference type="SMART" id="SM00873"/>
    </source>
</evidence>
<feature type="domain" description="B3/B4 tRNA-binding" evidence="2">
    <location>
        <begin position="61"/>
        <end position="212"/>
    </location>
</feature>
<dbReference type="GO" id="GO:0003723">
    <property type="term" value="F:RNA binding"/>
    <property type="evidence" value="ECO:0007669"/>
    <property type="project" value="InterPro"/>
</dbReference>
<dbReference type="PANTHER" id="PTHR39209:SF2">
    <property type="entry name" value="CYTOPLASMIC PROTEIN"/>
    <property type="match status" value="1"/>
</dbReference>
<dbReference type="SUPFAM" id="SSF56037">
    <property type="entry name" value="PheT/TilS domain"/>
    <property type="match status" value="1"/>
</dbReference>
<evidence type="ECO:0000313" key="3">
    <source>
        <dbReference type="EMBL" id="CAA9534172.1"/>
    </source>
</evidence>
<dbReference type="PANTHER" id="PTHR39209">
    <property type="match status" value="1"/>
</dbReference>
<proteinExistence type="predicted"/>
<reference evidence="3" key="1">
    <citation type="submission" date="2020-02" db="EMBL/GenBank/DDBJ databases">
        <authorList>
            <person name="Meier V. D."/>
        </authorList>
    </citation>
    <scope>NUCLEOTIDE SEQUENCE</scope>
    <source>
        <strain evidence="3">AVDCRST_MAG30</strain>
    </source>
</reference>
<dbReference type="Gene3D" id="3.50.40.10">
    <property type="entry name" value="Phenylalanyl-trna Synthetase, Chain B, domain 3"/>
    <property type="match status" value="1"/>
</dbReference>
<dbReference type="AlphaFoldDB" id="A0A6J4TZ49"/>
<gene>
    <name evidence="3" type="ORF">AVDCRST_MAG30-4058</name>
</gene>
<dbReference type="EMBL" id="CADCVS010000531">
    <property type="protein sequence ID" value="CAA9534172.1"/>
    <property type="molecule type" value="Genomic_DNA"/>
</dbReference>